<evidence type="ECO:0000313" key="3">
    <source>
        <dbReference type="Proteomes" id="UP000271974"/>
    </source>
</evidence>
<name>A0A3S1AE19_ELYCH</name>
<dbReference type="Proteomes" id="UP000271974">
    <property type="component" value="Unassembled WGS sequence"/>
</dbReference>
<gene>
    <name evidence="2" type="ORF">EGW08_002727</name>
</gene>
<proteinExistence type="predicted"/>
<dbReference type="PANTHER" id="PTHR47331">
    <property type="entry name" value="PHD-TYPE DOMAIN-CONTAINING PROTEIN"/>
    <property type="match status" value="1"/>
</dbReference>
<comment type="caution">
    <text evidence="2">The sequence shown here is derived from an EMBL/GenBank/DDBJ whole genome shotgun (WGS) entry which is preliminary data.</text>
</comment>
<sequence>MADVGQIRRIYDQIQAQVHVRSLANLNVTGQNYGLVLAPNILHQLPHGVRLEWARSAEGKEGDVEYLLHFLYEEIQRRQRSSQLDSSAEKTPKPGTTRRPVKTTGSGLFASGGDASDAGSTKSCRFCRQPHYSDRCPSIRGLAADQKIDKVKVMRLCFRCLPDKHTTKDCAKTCYLCKGSHHSALHRQQQRATGVPTHHRLNGGAPQSRDMHEVGSPNTTQFVLVATLLPTLALQFPPRCQRTVTTPATRSLVAVEKAH</sequence>
<dbReference type="AlphaFoldDB" id="A0A3S1AE19"/>
<dbReference type="EMBL" id="RQTK01000054">
    <property type="protein sequence ID" value="RUS89494.1"/>
    <property type="molecule type" value="Genomic_DNA"/>
</dbReference>
<keyword evidence="3" id="KW-1185">Reference proteome</keyword>
<feature type="region of interest" description="Disordered" evidence="1">
    <location>
        <begin position="191"/>
        <end position="214"/>
    </location>
</feature>
<accession>A0A3S1AE19</accession>
<evidence type="ECO:0000313" key="2">
    <source>
        <dbReference type="EMBL" id="RUS89494.1"/>
    </source>
</evidence>
<dbReference type="OrthoDB" id="6147003at2759"/>
<organism evidence="2 3">
    <name type="scientific">Elysia chlorotica</name>
    <name type="common">Eastern emerald elysia</name>
    <name type="synonym">Sea slug</name>
    <dbReference type="NCBI Taxonomy" id="188477"/>
    <lineage>
        <taxon>Eukaryota</taxon>
        <taxon>Metazoa</taxon>
        <taxon>Spiralia</taxon>
        <taxon>Lophotrochozoa</taxon>
        <taxon>Mollusca</taxon>
        <taxon>Gastropoda</taxon>
        <taxon>Heterobranchia</taxon>
        <taxon>Euthyneura</taxon>
        <taxon>Panpulmonata</taxon>
        <taxon>Sacoglossa</taxon>
        <taxon>Placobranchoidea</taxon>
        <taxon>Plakobranchidae</taxon>
        <taxon>Elysia</taxon>
    </lineage>
</organism>
<dbReference type="STRING" id="188477.A0A3S1AE19"/>
<reference evidence="2 3" key="1">
    <citation type="submission" date="2019-01" db="EMBL/GenBank/DDBJ databases">
        <title>A draft genome assembly of the solar-powered sea slug Elysia chlorotica.</title>
        <authorList>
            <person name="Cai H."/>
            <person name="Li Q."/>
            <person name="Fang X."/>
            <person name="Li J."/>
            <person name="Curtis N.E."/>
            <person name="Altenburger A."/>
            <person name="Shibata T."/>
            <person name="Feng M."/>
            <person name="Maeda T."/>
            <person name="Schwartz J.A."/>
            <person name="Shigenobu S."/>
            <person name="Lundholm N."/>
            <person name="Nishiyama T."/>
            <person name="Yang H."/>
            <person name="Hasebe M."/>
            <person name="Li S."/>
            <person name="Pierce S.K."/>
            <person name="Wang J."/>
        </authorList>
    </citation>
    <scope>NUCLEOTIDE SEQUENCE [LARGE SCALE GENOMIC DNA]</scope>
    <source>
        <strain evidence="2">EC2010</strain>
        <tissue evidence="2">Whole organism of an adult</tissue>
    </source>
</reference>
<feature type="region of interest" description="Disordered" evidence="1">
    <location>
        <begin position="81"/>
        <end position="118"/>
    </location>
</feature>
<evidence type="ECO:0000256" key="1">
    <source>
        <dbReference type="SAM" id="MobiDB-lite"/>
    </source>
</evidence>
<protein>
    <submittedName>
        <fullName evidence="2">Uncharacterized protein</fullName>
    </submittedName>
</protein>